<dbReference type="OrthoDB" id="10250660at2759"/>
<feature type="binding site" evidence="4">
    <location>
        <position position="369"/>
    </location>
    <ligand>
        <name>S-adenosyl-L-methionine</name>
        <dbReference type="ChEBI" id="CHEBI:59789"/>
    </ligand>
</feature>
<dbReference type="PROSITE" id="PS01230">
    <property type="entry name" value="TRMA_1"/>
    <property type="match status" value="1"/>
</dbReference>
<evidence type="ECO:0000256" key="3">
    <source>
        <dbReference type="ARBA" id="ARBA00022691"/>
    </source>
</evidence>
<name>A0A165BRH1_EXIGL</name>
<reference evidence="8 9" key="1">
    <citation type="journal article" date="2016" name="Mol. Biol. Evol.">
        <title>Comparative Genomics of Early-Diverging Mushroom-Forming Fungi Provides Insights into the Origins of Lignocellulose Decay Capabilities.</title>
        <authorList>
            <person name="Nagy L.G."/>
            <person name="Riley R."/>
            <person name="Tritt A."/>
            <person name="Adam C."/>
            <person name="Daum C."/>
            <person name="Floudas D."/>
            <person name="Sun H."/>
            <person name="Yadav J.S."/>
            <person name="Pangilinan J."/>
            <person name="Larsson K.H."/>
            <person name="Matsuura K."/>
            <person name="Barry K."/>
            <person name="Labutti K."/>
            <person name="Kuo R."/>
            <person name="Ohm R.A."/>
            <person name="Bhattacharya S.S."/>
            <person name="Shirouzu T."/>
            <person name="Yoshinaga Y."/>
            <person name="Martin F.M."/>
            <person name="Grigoriev I.V."/>
            <person name="Hibbett D.S."/>
        </authorList>
    </citation>
    <scope>NUCLEOTIDE SEQUENCE [LARGE SCALE GENOMIC DNA]</scope>
    <source>
        <strain evidence="8 9">HHB12029</strain>
    </source>
</reference>
<protein>
    <submittedName>
        <fullName evidence="8">S-adenosyl-L-methionine-dependent methyltransferase</fullName>
    </submittedName>
</protein>
<dbReference type="InterPro" id="IPR025795">
    <property type="entry name" value="tRNA_(uracil-5-)_MeTrfase"/>
</dbReference>
<keyword evidence="9" id="KW-1185">Reference proteome</keyword>
<dbReference type="FunCoup" id="A0A165BRH1">
    <property type="interactions" value="124"/>
</dbReference>
<evidence type="ECO:0000259" key="7">
    <source>
        <dbReference type="PROSITE" id="PS50926"/>
    </source>
</evidence>
<dbReference type="InParanoid" id="A0A165BRH1"/>
<dbReference type="Proteomes" id="UP000077266">
    <property type="component" value="Unassembled WGS sequence"/>
</dbReference>
<dbReference type="AlphaFoldDB" id="A0A165BRH1"/>
<dbReference type="GO" id="GO:0008033">
    <property type="term" value="P:tRNA processing"/>
    <property type="evidence" value="ECO:0007669"/>
    <property type="project" value="InterPro"/>
</dbReference>
<dbReference type="Gene3D" id="3.40.50.150">
    <property type="entry name" value="Vaccinia Virus protein VP39"/>
    <property type="match status" value="2"/>
</dbReference>
<dbReference type="GO" id="GO:0009451">
    <property type="term" value="P:RNA modification"/>
    <property type="evidence" value="ECO:0007669"/>
    <property type="project" value="UniProtKB-ARBA"/>
</dbReference>
<dbReference type="GO" id="GO:0032259">
    <property type="term" value="P:methylation"/>
    <property type="evidence" value="ECO:0007669"/>
    <property type="project" value="UniProtKB-KW"/>
</dbReference>
<evidence type="ECO:0000313" key="8">
    <source>
        <dbReference type="EMBL" id="KZV81114.1"/>
    </source>
</evidence>
<dbReference type="PANTHER" id="PTHR11061:SF30">
    <property type="entry name" value="TRNA (URACIL(54)-C(5))-METHYLTRANSFERASE"/>
    <property type="match status" value="1"/>
</dbReference>
<dbReference type="PANTHER" id="PTHR11061">
    <property type="entry name" value="RNA M5U METHYLTRANSFERASE"/>
    <property type="match status" value="1"/>
</dbReference>
<organism evidence="8 9">
    <name type="scientific">Exidia glandulosa HHB12029</name>
    <dbReference type="NCBI Taxonomy" id="1314781"/>
    <lineage>
        <taxon>Eukaryota</taxon>
        <taxon>Fungi</taxon>
        <taxon>Dikarya</taxon>
        <taxon>Basidiomycota</taxon>
        <taxon>Agaricomycotina</taxon>
        <taxon>Agaricomycetes</taxon>
        <taxon>Auriculariales</taxon>
        <taxon>Exidiaceae</taxon>
        <taxon>Exidia</taxon>
    </lineage>
</organism>
<dbReference type="InterPro" id="IPR030391">
    <property type="entry name" value="MeTrfase_TrmA_CS"/>
</dbReference>
<feature type="active site" description="Nucleophile" evidence="4">
    <location>
        <position position="502"/>
    </location>
</feature>
<dbReference type="PROSITE" id="PS51687">
    <property type="entry name" value="SAM_MT_RNA_M5U"/>
    <property type="match status" value="1"/>
</dbReference>
<feature type="region of interest" description="Disordered" evidence="6">
    <location>
        <begin position="1"/>
        <end position="76"/>
    </location>
</feature>
<proteinExistence type="inferred from homology"/>
<dbReference type="InterPro" id="IPR002792">
    <property type="entry name" value="TRAM_dom"/>
</dbReference>
<feature type="binding site" evidence="4">
    <location>
        <position position="403"/>
    </location>
    <ligand>
        <name>S-adenosyl-L-methionine</name>
        <dbReference type="ChEBI" id="CHEBI:59789"/>
    </ligand>
</feature>
<dbReference type="PROSITE" id="PS01231">
    <property type="entry name" value="TRMA_2"/>
    <property type="match status" value="1"/>
</dbReference>
<evidence type="ECO:0000256" key="6">
    <source>
        <dbReference type="SAM" id="MobiDB-lite"/>
    </source>
</evidence>
<dbReference type="InterPro" id="IPR030390">
    <property type="entry name" value="MeTrfase_TrmA_AS"/>
</dbReference>
<dbReference type="PROSITE" id="PS51622">
    <property type="entry name" value="SAM_MT_RNA_M5U_2"/>
    <property type="match status" value="1"/>
</dbReference>
<feature type="domain" description="TRAM" evidence="7">
    <location>
        <begin position="104"/>
        <end position="166"/>
    </location>
</feature>
<feature type="active site" evidence="5">
    <location>
        <position position="502"/>
    </location>
</feature>
<dbReference type="Pfam" id="PF05958">
    <property type="entry name" value="tRNA_U5-meth_tr"/>
    <property type="match status" value="1"/>
</dbReference>
<evidence type="ECO:0000256" key="4">
    <source>
        <dbReference type="PROSITE-ProRule" id="PRU01024"/>
    </source>
</evidence>
<evidence type="ECO:0000256" key="2">
    <source>
        <dbReference type="ARBA" id="ARBA00022679"/>
    </source>
</evidence>
<sequence>MSAVGTVRSRDSSPMPSSPSGTHNAKKPRLEYGLLAEDEIPAALQESSAAPDKEKAFRKPKKFKAPPPPEPGSADDVSWRDIVQLLGQDVVDAASASKTDYKSPVVFGDEFELVVDMLSSNGEALARLPAPHPPWAVKIPFALPQETVRVKIVKHTRMASHADLLEIVKPNDELRDMSRVRCQYFGKCAGCQYQMLSYDKQLEFKSTVVEKAYKNYSGLDASDVAPVLPTMASPLQYGYRTKITPHFDAPPENRMRKGKHVAKKAKDATWELKIGFEERGKPNTLDIEECPIATQCLNDALGPAREKVKSTIHTYKRAATLLLRDSLESFAPDPVAQPETHVCISDHKAVVRERVGAHIFEFPAGSFFQNNNAILPTLVSYVKSAIEDMSTPDTRPTHLVDAYCGSGLFSITLASAFEKVVGVEIDEQAIKAARANAALNGLPADRCAFTAGKAEAIFASVLGVFPAERTAVVIDPPRKGCDERFLKQLLEFRPATLVYVSCNVHTQARDVGLIVGRTKGDEEGRRYRMESLRGFDLFPQTAHVESVAVLRLV</sequence>
<dbReference type="InterPro" id="IPR012340">
    <property type="entry name" value="NA-bd_OB-fold"/>
</dbReference>
<evidence type="ECO:0000256" key="5">
    <source>
        <dbReference type="PROSITE-ProRule" id="PRU10015"/>
    </source>
</evidence>
<keyword evidence="2 4" id="KW-0808">Transferase</keyword>
<dbReference type="GO" id="GO:0030697">
    <property type="term" value="F:tRNA (uracil(54)-C5)-methyltransferase activity, S-adenosyl methionine-dependent"/>
    <property type="evidence" value="ECO:0007669"/>
    <property type="project" value="InterPro"/>
</dbReference>
<dbReference type="InterPro" id="IPR029063">
    <property type="entry name" value="SAM-dependent_MTases_sf"/>
</dbReference>
<evidence type="ECO:0000256" key="1">
    <source>
        <dbReference type="ARBA" id="ARBA00022603"/>
    </source>
</evidence>
<dbReference type="STRING" id="1314781.A0A165BRH1"/>
<dbReference type="SUPFAM" id="SSF50249">
    <property type="entry name" value="Nucleic acid-binding proteins"/>
    <property type="match status" value="1"/>
</dbReference>
<dbReference type="Gene3D" id="2.40.50.140">
    <property type="entry name" value="Nucleic acid-binding proteins"/>
    <property type="match status" value="1"/>
</dbReference>
<keyword evidence="3 4" id="KW-0949">S-adenosyl-L-methionine</keyword>
<comment type="similarity">
    <text evidence="4">Belongs to the class I-like SAM-binding methyltransferase superfamily. RNA M5U methyltransferase family.</text>
</comment>
<dbReference type="SUPFAM" id="SSF53335">
    <property type="entry name" value="S-adenosyl-L-methionine-dependent methyltransferases"/>
    <property type="match status" value="1"/>
</dbReference>
<gene>
    <name evidence="8" type="ORF">EXIGLDRAFT_731746</name>
</gene>
<keyword evidence="1 4" id="KW-0489">Methyltransferase</keyword>
<dbReference type="FunFam" id="2.40.50.140:FF:000201">
    <property type="entry name" value="TRM2p tRNA methyltransferase"/>
    <property type="match status" value="1"/>
</dbReference>
<dbReference type="InterPro" id="IPR010280">
    <property type="entry name" value="U5_MeTrfase_fam"/>
</dbReference>
<accession>A0A165BRH1</accession>
<feature type="binding site" evidence="4">
    <location>
        <position position="475"/>
    </location>
    <ligand>
        <name>S-adenosyl-L-methionine</name>
        <dbReference type="ChEBI" id="CHEBI:59789"/>
    </ligand>
</feature>
<dbReference type="PROSITE" id="PS50926">
    <property type="entry name" value="TRAM"/>
    <property type="match status" value="1"/>
</dbReference>
<evidence type="ECO:0000313" key="9">
    <source>
        <dbReference type="Proteomes" id="UP000077266"/>
    </source>
</evidence>
<feature type="binding site" evidence="4">
    <location>
        <position position="424"/>
    </location>
    <ligand>
        <name>S-adenosyl-L-methionine</name>
        <dbReference type="ChEBI" id="CHEBI:59789"/>
    </ligand>
</feature>
<dbReference type="EMBL" id="KV426416">
    <property type="protein sequence ID" value="KZV81114.1"/>
    <property type="molecule type" value="Genomic_DNA"/>
</dbReference>